<dbReference type="InterPro" id="IPR051312">
    <property type="entry name" value="Diverse_Substr_Oxidored"/>
</dbReference>
<evidence type="ECO:0000259" key="4">
    <source>
        <dbReference type="PROSITE" id="PS51387"/>
    </source>
</evidence>
<protein>
    <submittedName>
        <fullName evidence="5">Xanthine dehydrogenase family protein subunit M</fullName>
    </submittedName>
</protein>
<dbReference type="SMART" id="SM01092">
    <property type="entry name" value="CO_deh_flav_C"/>
    <property type="match status" value="1"/>
</dbReference>
<gene>
    <name evidence="5" type="ORF">FKZ61_14165</name>
</gene>
<dbReference type="EMBL" id="VIGC01000018">
    <property type="protein sequence ID" value="TQE94951.1"/>
    <property type="molecule type" value="Genomic_DNA"/>
</dbReference>
<dbReference type="SUPFAM" id="SSF56176">
    <property type="entry name" value="FAD-binding/transporter-associated domain-like"/>
    <property type="match status" value="1"/>
</dbReference>
<dbReference type="PANTHER" id="PTHR42659">
    <property type="entry name" value="XANTHINE DEHYDROGENASE SUBUNIT C-RELATED"/>
    <property type="match status" value="1"/>
</dbReference>
<organism evidence="5 6">
    <name type="scientific">Litorilinea aerophila</name>
    <dbReference type="NCBI Taxonomy" id="1204385"/>
    <lineage>
        <taxon>Bacteria</taxon>
        <taxon>Bacillati</taxon>
        <taxon>Chloroflexota</taxon>
        <taxon>Caldilineae</taxon>
        <taxon>Caldilineales</taxon>
        <taxon>Caldilineaceae</taxon>
        <taxon>Litorilinea</taxon>
    </lineage>
</organism>
<sequence>MQAFDFVRATSVDEVVSILRQNGNQARVLSGGTDLLVALREGRAEARVVVDIKGLPETTEMSYSPESGLRLGAAVPCYRMYEDEELSSLYPGLMDSARLIGGVQIQGRASMGGNLCNASPAADSIPNLIAHSAVCVIAGPNGRREVPVEEFCVAPGRTVLQPGEFLLYLQIPAPRPGFGAAYQRFIPRNEMDIAVVGVGASVQLDESRSVIQSARIALGAVAPTPLYVPEAGEALAGQRISDEVIERAAEIAKAAARPITDMRGTAEYRKHLSGVLTRRVLKKAIERAQAS</sequence>
<evidence type="ECO:0000313" key="6">
    <source>
        <dbReference type="Proteomes" id="UP000317371"/>
    </source>
</evidence>
<keyword evidence="1" id="KW-0285">Flavoprotein</keyword>
<dbReference type="SUPFAM" id="SSF55447">
    <property type="entry name" value="CO dehydrogenase flavoprotein C-terminal domain-like"/>
    <property type="match status" value="1"/>
</dbReference>
<accession>A0A540VDV8</accession>
<proteinExistence type="predicted"/>
<dbReference type="OrthoDB" id="9789842at2"/>
<dbReference type="GO" id="GO:0071949">
    <property type="term" value="F:FAD binding"/>
    <property type="evidence" value="ECO:0007669"/>
    <property type="project" value="InterPro"/>
</dbReference>
<evidence type="ECO:0000256" key="2">
    <source>
        <dbReference type="ARBA" id="ARBA00022827"/>
    </source>
</evidence>
<dbReference type="PANTHER" id="PTHR42659:SF2">
    <property type="entry name" value="XANTHINE DEHYDROGENASE SUBUNIT C-RELATED"/>
    <property type="match status" value="1"/>
</dbReference>
<comment type="caution">
    <text evidence="5">The sequence shown here is derived from an EMBL/GenBank/DDBJ whole genome shotgun (WGS) entry which is preliminary data.</text>
</comment>
<name>A0A540VDV8_9CHLR</name>
<dbReference type="Gene3D" id="3.30.465.10">
    <property type="match status" value="1"/>
</dbReference>
<dbReference type="InParanoid" id="A0A540VDV8"/>
<dbReference type="Pfam" id="PF03450">
    <property type="entry name" value="CO_deh_flav_C"/>
    <property type="match status" value="1"/>
</dbReference>
<dbReference type="PROSITE" id="PS51387">
    <property type="entry name" value="FAD_PCMH"/>
    <property type="match status" value="1"/>
</dbReference>
<dbReference type="Gene3D" id="3.30.390.50">
    <property type="entry name" value="CO dehydrogenase flavoprotein, C-terminal domain"/>
    <property type="match status" value="1"/>
</dbReference>
<keyword evidence="2" id="KW-0274">FAD</keyword>
<feature type="domain" description="FAD-binding PCMH-type" evidence="4">
    <location>
        <begin position="1"/>
        <end position="176"/>
    </location>
</feature>
<dbReference type="InterPro" id="IPR005107">
    <property type="entry name" value="CO_DH_flav_C"/>
</dbReference>
<dbReference type="Gene3D" id="3.30.43.10">
    <property type="entry name" value="Uridine Diphospho-n-acetylenolpyruvylglucosamine Reductase, domain 2"/>
    <property type="match status" value="1"/>
</dbReference>
<dbReference type="InterPro" id="IPR036318">
    <property type="entry name" value="FAD-bd_PCMH-like_sf"/>
</dbReference>
<reference evidence="5 6" key="1">
    <citation type="submission" date="2019-06" db="EMBL/GenBank/DDBJ databases">
        <title>Genome sequence of Litorilinea aerophila BAA-2444.</title>
        <authorList>
            <person name="Maclea K.S."/>
            <person name="Maurais E.G."/>
            <person name="Iannazzi L.C."/>
        </authorList>
    </citation>
    <scope>NUCLEOTIDE SEQUENCE [LARGE SCALE GENOMIC DNA]</scope>
    <source>
        <strain evidence="5 6">ATCC BAA-2444</strain>
    </source>
</reference>
<dbReference type="InterPro" id="IPR016167">
    <property type="entry name" value="FAD-bd_PCMH_sub1"/>
</dbReference>
<dbReference type="GO" id="GO:0016491">
    <property type="term" value="F:oxidoreductase activity"/>
    <property type="evidence" value="ECO:0007669"/>
    <property type="project" value="UniProtKB-KW"/>
</dbReference>
<dbReference type="AlphaFoldDB" id="A0A540VDV8"/>
<dbReference type="Pfam" id="PF00941">
    <property type="entry name" value="FAD_binding_5"/>
    <property type="match status" value="1"/>
</dbReference>
<dbReference type="InterPro" id="IPR016166">
    <property type="entry name" value="FAD-bd_PCMH"/>
</dbReference>
<keyword evidence="6" id="KW-1185">Reference proteome</keyword>
<keyword evidence="3" id="KW-0560">Oxidoreductase</keyword>
<evidence type="ECO:0000313" key="5">
    <source>
        <dbReference type="EMBL" id="TQE94951.1"/>
    </source>
</evidence>
<dbReference type="InterPro" id="IPR002346">
    <property type="entry name" value="Mopterin_DH_FAD-bd"/>
</dbReference>
<dbReference type="Proteomes" id="UP000317371">
    <property type="component" value="Unassembled WGS sequence"/>
</dbReference>
<dbReference type="InterPro" id="IPR016169">
    <property type="entry name" value="FAD-bd_PCMH_sub2"/>
</dbReference>
<dbReference type="InterPro" id="IPR036683">
    <property type="entry name" value="CO_DH_flav_C_dom_sf"/>
</dbReference>
<dbReference type="RefSeq" id="WP_141610803.1">
    <property type="nucleotide sequence ID" value="NZ_VIGC02000018.1"/>
</dbReference>
<evidence type="ECO:0000256" key="3">
    <source>
        <dbReference type="ARBA" id="ARBA00023002"/>
    </source>
</evidence>
<evidence type="ECO:0000256" key="1">
    <source>
        <dbReference type="ARBA" id="ARBA00022630"/>
    </source>
</evidence>